<dbReference type="EMBL" id="BPLQ01014850">
    <property type="protein sequence ID" value="GIY83736.1"/>
    <property type="molecule type" value="Genomic_DNA"/>
</dbReference>
<organism evidence="1 2">
    <name type="scientific">Caerostris darwini</name>
    <dbReference type="NCBI Taxonomy" id="1538125"/>
    <lineage>
        <taxon>Eukaryota</taxon>
        <taxon>Metazoa</taxon>
        <taxon>Ecdysozoa</taxon>
        <taxon>Arthropoda</taxon>
        <taxon>Chelicerata</taxon>
        <taxon>Arachnida</taxon>
        <taxon>Araneae</taxon>
        <taxon>Araneomorphae</taxon>
        <taxon>Entelegynae</taxon>
        <taxon>Araneoidea</taxon>
        <taxon>Araneidae</taxon>
        <taxon>Caerostris</taxon>
    </lineage>
</organism>
<dbReference type="Proteomes" id="UP001054837">
    <property type="component" value="Unassembled WGS sequence"/>
</dbReference>
<evidence type="ECO:0000313" key="1">
    <source>
        <dbReference type="EMBL" id="GIY83736.1"/>
    </source>
</evidence>
<keyword evidence="2" id="KW-1185">Reference proteome</keyword>
<name>A0AAV4WLG7_9ARAC</name>
<proteinExistence type="predicted"/>
<sequence>MTKQGSVVRTTWSHNSLVSPRCTPAPTFRRSKEELVTASAFLPWNLLDLFKTEKTVNFLEVSFLRRF</sequence>
<reference evidence="1 2" key="1">
    <citation type="submission" date="2021-06" db="EMBL/GenBank/DDBJ databases">
        <title>Caerostris darwini draft genome.</title>
        <authorList>
            <person name="Kono N."/>
            <person name="Arakawa K."/>
        </authorList>
    </citation>
    <scope>NUCLEOTIDE SEQUENCE [LARGE SCALE GENOMIC DNA]</scope>
</reference>
<gene>
    <name evidence="1" type="ORF">CDAR_171551</name>
</gene>
<dbReference type="AlphaFoldDB" id="A0AAV4WLG7"/>
<comment type="caution">
    <text evidence="1">The sequence shown here is derived from an EMBL/GenBank/DDBJ whole genome shotgun (WGS) entry which is preliminary data.</text>
</comment>
<evidence type="ECO:0000313" key="2">
    <source>
        <dbReference type="Proteomes" id="UP001054837"/>
    </source>
</evidence>
<accession>A0AAV4WLG7</accession>
<protein>
    <submittedName>
        <fullName evidence="1">Uncharacterized protein</fullName>
    </submittedName>
</protein>